<keyword evidence="3" id="KW-1185">Reference proteome</keyword>
<proteinExistence type="predicted"/>
<name>A0AAW3ZP57_9GAMM</name>
<keyword evidence="1" id="KW-0812">Transmembrane</keyword>
<dbReference type="Proteomes" id="UP000613768">
    <property type="component" value="Unassembled WGS sequence"/>
</dbReference>
<feature type="transmembrane region" description="Helical" evidence="1">
    <location>
        <begin position="50"/>
        <end position="70"/>
    </location>
</feature>
<keyword evidence="1" id="KW-1133">Transmembrane helix</keyword>
<evidence type="ECO:0000313" key="2">
    <source>
        <dbReference type="EMBL" id="MBD8527958.1"/>
    </source>
</evidence>
<organism evidence="2 3">
    <name type="scientific">Pseudomarimonas arenosa</name>
    <dbReference type="NCBI Taxonomy" id="2774145"/>
    <lineage>
        <taxon>Bacteria</taxon>
        <taxon>Pseudomonadati</taxon>
        <taxon>Pseudomonadota</taxon>
        <taxon>Gammaproteobacteria</taxon>
        <taxon>Lysobacterales</taxon>
        <taxon>Lysobacteraceae</taxon>
        <taxon>Pseudomarimonas</taxon>
    </lineage>
</organism>
<evidence type="ECO:0000313" key="3">
    <source>
        <dbReference type="Proteomes" id="UP000613768"/>
    </source>
</evidence>
<sequence length="145" mass="15584">MNHKGCEQESVPAAGLFPALDTRTVEMPEEALWQRIRSTRSAQRRRRQRIRGSAIGLGGILVGAGLMLALNAPPDVDAPAMAEQPPAPPASALAGSAVRAIDRRLQAAYDRNAHPDEIRRLWQLRDATVTGSDQAGAVTTTVLEL</sequence>
<evidence type="ECO:0000256" key="1">
    <source>
        <dbReference type="SAM" id="Phobius"/>
    </source>
</evidence>
<protein>
    <recommendedName>
        <fullName evidence="4">Anti-sigma factor</fullName>
    </recommendedName>
</protein>
<dbReference type="EMBL" id="JACYTR010000074">
    <property type="protein sequence ID" value="MBD8527958.1"/>
    <property type="molecule type" value="Genomic_DNA"/>
</dbReference>
<dbReference type="RefSeq" id="WP_192031379.1">
    <property type="nucleotide sequence ID" value="NZ_JACYTR010000074.1"/>
</dbReference>
<comment type="caution">
    <text evidence="2">The sequence shown here is derived from an EMBL/GenBank/DDBJ whole genome shotgun (WGS) entry which is preliminary data.</text>
</comment>
<dbReference type="AlphaFoldDB" id="A0AAW3ZP57"/>
<accession>A0AAW3ZP57</accession>
<reference evidence="2 3" key="1">
    <citation type="submission" date="2020-09" db="EMBL/GenBank/DDBJ databases">
        <title>Pseudoxanthomonas sp. CAU 1598 isolated from sand of Yaerae Beach.</title>
        <authorList>
            <person name="Kim W."/>
        </authorList>
    </citation>
    <scope>NUCLEOTIDE SEQUENCE [LARGE SCALE GENOMIC DNA]</scope>
    <source>
        <strain evidence="2 3">CAU 1598</strain>
    </source>
</reference>
<keyword evidence="1" id="KW-0472">Membrane</keyword>
<gene>
    <name evidence="2" type="ORF">IFO71_19600</name>
</gene>
<evidence type="ECO:0008006" key="4">
    <source>
        <dbReference type="Google" id="ProtNLM"/>
    </source>
</evidence>